<dbReference type="Pfam" id="PF13966">
    <property type="entry name" value="zf-RVT"/>
    <property type="match status" value="1"/>
</dbReference>
<reference evidence="2 3" key="1">
    <citation type="submission" date="2023-03" db="EMBL/GenBank/DDBJ databases">
        <title>WGS of Gossypium arboreum.</title>
        <authorList>
            <person name="Yu D."/>
        </authorList>
    </citation>
    <scope>NUCLEOTIDE SEQUENCE [LARGE SCALE GENOMIC DNA]</scope>
    <source>
        <tissue evidence="2">Leaf</tissue>
    </source>
</reference>
<dbReference type="InterPro" id="IPR026960">
    <property type="entry name" value="RVT-Znf"/>
</dbReference>
<sequence length="294" mass="34153">MLIPKGLCDEIEAMVRQFIWSSTNASKNIALVNWELICQTNAHSGLGVKALRDHNMSFIMKLGFKLVTDHSSLWVNVLWSKYGVQNRLLESLSMGRCSFLWRFLSKIWPLIRENLLWSVGNGRKINCWKDSWVPKVGPLSKKIVCTTNLDMDCPLSDMVTENGDWNLDFFRLWLSEDIIQKIVRIPPPQSNSGSDIIIWEETTSGAFTVKSTYNKLREDSWHIKEDVWKLPRKYIGPQRVKVFIWLILKHRLLTNVERIRRGLGSDTACGTCGHHYENILHVLRDCRTARKIWL</sequence>
<gene>
    <name evidence="2" type="ORF">PVK06_011164</name>
</gene>
<evidence type="ECO:0000313" key="2">
    <source>
        <dbReference type="EMBL" id="KAK5835475.1"/>
    </source>
</evidence>
<name>A0ABR0Q8K3_GOSAR</name>
<protein>
    <recommendedName>
        <fullName evidence="1">Reverse transcriptase zinc-binding domain-containing protein</fullName>
    </recommendedName>
</protein>
<comment type="caution">
    <text evidence="2">The sequence shown here is derived from an EMBL/GenBank/DDBJ whole genome shotgun (WGS) entry which is preliminary data.</text>
</comment>
<feature type="domain" description="Reverse transcriptase zinc-binding" evidence="1">
    <location>
        <begin position="207"/>
        <end position="293"/>
    </location>
</feature>
<dbReference type="PANTHER" id="PTHR33116:SF86">
    <property type="entry name" value="REVERSE TRANSCRIPTASE DOMAIN-CONTAINING PROTEIN"/>
    <property type="match status" value="1"/>
</dbReference>
<keyword evidence="3" id="KW-1185">Reference proteome</keyword>
<dbReference type="Proteomes" id="UP001358586">
    <property type="component" value="Chromosome 4"/>
</dbReference>
<proteinExistence type="predicted"/>
<dbReference type="EMBL" id="JARKNE010000004">
    <property type="protein sequence ID" value="KAK5835475.1"/>
    <property type="molecule type" value="Genomic_DNA"/>
</dbReference>
<accession>A0ABR0Q8K3</accession>
<evidence type="ECO:0000259" key="1">
    <source>
        <dbReference type="Pfam" id="PF13966"/>
    </source>
</evidence>
<dbReference type="PANTHER" id="PTHR33116">
    <property type="entry name" value="REVERSE TRANSCRIPTASE ZINC-BINDING DOMAIN-CONTAINING PROTEIN-RELATED-RELATED"/>
    <property type="match status" value="1"/>
</dbReference>
<organism evidence="2 3">
    <name type="scientific">Gossypium arboreum</name>
    <name type="common">Tree cotton</name>
    <name type="synonym">Gossypium nanking</name>
    <dbReference type="NCBI Taxonomy" id="29729"/>
    <lineage>
        <taxon>Eukaryota</taxon>
        <taxon>Viridiplantae</taxon>
        <taxon>Streptophyta</taxon>
        <taxon>Embryophyta</taxon>
        <taxon>Tracheophyta</taxon>
        <taxon>Spermatophyta</taxon>
        <taxon>Magnoliopsida</taxon>
        <taxon>eudicotyledons</taxon>
        <taxon>Gunneridae</taxon>
        <taxon>Pentapetalae</taxon>
        <taxon>rosids</taxon>
        <taxon>malvids</taxon>
        <taxon>Malvales</taxon>
        <taxon>Malvaceae</taxon>
        <taxon>Malvoideae</taxon>
        <taxon>Gossypium</taxon>
    </lineage>
</organism>
<evidence type="ECO:0000313" key="3">
    <source>
        <dbReference type="Proteomes" id="UP001358586"/>
    </source>
</evidence>